<dbReference type="Gene3D" id="3.50.50.60">
    <property type="entry name" value="FAD/NAD(P)-binding domain"/>
    <property type="match status" value="1"/>
</dbReference>
<dbReference type="EMBL" id="QSTL01000019">
    <property type="protein sequence ID" value="RGM52928.1"/>
    <property type="molecule type" value="Genomic_DNA"/>
</dbReference>
<reference evidence="2 5" key="2">
    <citation type="journal article" date="2019" name="Nat. Med.">
        <title>A library of human gut bacterial isolates paired with longitudinal multiomics data enables mechanistic microbiome research.</title>
        <authorList>
            <person name="Poyet M."/>
            <person name="Groussin M."/>
            <person name="Gibbons S.M."/>
            <person name="Avila-Pacheco J."/>
            <person name="Jiang X."/>
            <person name="Kearney S.M."/>
            <person name="Perrotta A.R."/>
            <person name="Berdy B."/>
            <person name="Zhao S."/>
            <person name="Lieberman T.D."/>
            <person name="Swanson P.K."/>
            <person name="Smith M."/>
            <person name="Roesemann S."/>
            <person name="Alexander J.E."/>
            <person name="Rich S.A."/>
            <person name="Livny J."/>
            <person name="Vlamakis H."/>
            <person name="Clish C."/>
            <person name="Bullock K."/>
            <person name="Deik A."/>
            <person name="Scott J."/>
            <person name="Pierce K.A."/>
            <person name="Xavier R.J."/>
            <person name="Alm E.J."/>
        </authorList>
    </citation>
    <scope>NUCLEOTIDE SEQUENCE [LARGE SCALE GENOMIC DNA]</scope>
    <source>
        <strain evidence="2 5">BIOML-A11</strain>
    </source>
</reference>
<dbReference type="Proteomes" id="UP000466952">
    <property type="component" value="Unassembled WGS sequence"/>
</dbReference>
<dbReference type="GO" id="GO:0016491">
    <property type="term" value="F:oxidoreductase activity"/>
    <property type="evidence" value="ECO:0007669"/>
    <property type="project" value="InterPro"/>
</dbReference>
<dbReference type="RefSeq" id="WP_005832338.1">
    <property type="nucleotide sequence ID" value="NZ_JADNEN010000029.1"/>
</dbReference>
<reference evidence="3 4" key="1">
    <citation type="submission" date="2018-08" db="EMBL/GenBank/DDBJ databases">
        <title>A genome reference for cultivated species of the human gut microbiota.</title>
        <authorList>
            <person name="Zou Y."/>
            <person name="Xue W."/>
            <person name="Luo G."/>
        </authorList>
    </citation>
    <scope>NUCLEOTIDE SEQUENCE [LARGE SCALE GENOMIC DNA]</scope>
    <source>
        <strain evidence="3 4">OM07-9</strain>
    </source>
</reference>
<organism evidence="3 4">
    <name type="scientific">Bacteroides uniformis</name>
    <dbReference type="NCBI Taxonomy" id="820"/>
    <lineage>
        <taxon>Bacteria</taxon>
        <taxon>Pseudomonadati</taxon>
        <taxon>Bacteroidota</taxon>
        <taxon>Bacteroidia</taxon>
        <taxon>Bacteroidales</taxon>
        <taxon>Bacteroidaceae</taxon>
        <taxon>Bacteroides</taxon>
    </lineage>
</organism>
<evidence type="ECO:0000313" key="5">
    <source>
        <dbReference type="Proteomes" id="UP000466952"/>
    </source>
</evidence>
<proteinExistence type="predicted"/>
<evidence type="ECO:0000313" key="2">
    <source>
        <dbReference type="EMBL" id="KAB4212907.1"/>
    </source>
</evidence>
<evidence type="ECO:0000259" key="1">
    <source>
        <dbReference type="Pfam" id="PF01593"/>
    </source>
</evidence>
<dbReference type="SUPFAM" id="SSF51971">
    <property type="entry name" value="Nucleotide-binding domain"/>
    <property type="match status" value="1"/>
</dbReference>
<protein>
    <submittedName>
        <fullName evidence="3">LPS biosynthesis protein</fullName>
    </submittedName>
    <submittedName>
        <fullName evidence="2">NAD(P)-binding protein</fullName>
    </submittedName>
</protein>
<dbReference type="Pfam" id="PF01593">
    <property type="entry name" value="Amino_oxidase"/>
    <property type="match status" value="1"/>
</dbReference>
<evidence type="ECO:0000313" key="4">
    <source>
        <dbReference type="Proteomes" id="UP000261295"/>
    </source>
</evidence>
<comment type="caution">
    <text evidence="3">The sequence shown here is derived from an EMBL/GenBank/DDBJ whole genome shotgun (WGS) entry which is preliminary data.</text>
</comment>
<dbReference type="Proteomes" id="UP000261295">
    <property type="component" value="Unassembled WGS sequence"/>
</dbReference>
<accession>A0A3E4XEM5</accession>
<dbReference type="InterPro" id="IPR002937">
    <property type="entry name" value="Amino_oxidase"/>
</dbReference>
<evidence type="ECO:0000313" key="3">
    <source>
        <dbReference type="EMBL" id="RGM52928.1"/>
    </source>
</evidence>
<dbReference type="AlphaFoldDB" id="A0A3E4XEM5"/>
<feature type="domain" description="Amine oxidase" evidence="1">
    <location>
        <begin position="15"/>
        <end position="341"/>
    </location>
</feature>
<name>A0A3E4XEM5_BACUN</name>
<sequence>MDVIVGAGVSGLAYAGFSKNECLLLEKDAEIGGYCKTIKWGDFVWDYSGHFFHFRDTFLEDYICRNMVHDDIRYCEKHTQIFYRQKYIDFPFQKNIHQLDQDEFIDCLYDLFTTTGNDYFTFKQMLYAKFGQSIAEKFLIPYNEKLYACDLNRLDVDAMGRFFPYADKEEIIRNFKKTNNNSYNSHFTYPRGGAIEYVKSLASYIGKSNICLNECVKSIDVTEKTIKTDKRELKYDNLISTMPFPLLMQCCSMEYDTDIYSWNKVLVFNLGFDKKGKDVFNNWIYVPSKDFCFYRVGYYDNIFATKNMSLYVELGFGKNTDVIDVEYYKEKVLDDLKKAGIITDHKLIASHFVIMDPAYVHITKESIRDVEEKKKVLARNNIYSIGRYGSWTYCSIEDNILEAKALMERLSDY</sequence>
<dbReference type="PANTHER" id="PTHR21197">
    <property type="entry name" value="UDP-GALACTOPYRANOSE MUTASE"/>
    <property type="match status" value="1"/>
</dbReference>
<dbReference type="PANTHER" id="PTHR21197:SF0">
    <property type="entry name" value="UDP-GALACTOPYRANOSE MUTASE"/>
    <property type="match status" value="1"/>
</dbReference>
<dbReference type="GO" id="GO:0008767">
    <property type="term" value="F:UDP-galactopyranose mutase activity"/>
    <property type="evidence" value="ECO:0007669"/>
    <property type="project" value="TreeGrafter"/>
</dbReference>
<dbReference type="GO" id="GO:0050660">
    <property type="term" value="F:flavin adenine dinucleotide binding"/>
    <property type="evidence" value="ECO:0007669"/>
    <property type="project" value="TreeGrafter"/>
</dbReference>
<dbReference type="EMBL" id="WCTR01000006">
    <property type="protein sequence ID" value="KAB4212907.1"/>
    <property type="molecule type" value="Genomic_DNA"/>
</dbReference>
<gene>
    <name evidence="3" type="ORF">DXC07_16870</name>
    <name evidence="2" type="ORF">GAP55_09760</name>
</gene>
<dbReference type="InterPro" id="IPR036188">
    <property type="entry name" value="FAD/NAD-bd_sf"/>
</dbReference>
<dbReference type="GO" id="GO:0005829">
    <property type="term" value="C:cytosol"/>
    <property type="evidence" value="ECO:0007669"/>
    <property type="project" value="TreeGrafter"/>
</dbReference>